<keyword evidence="4" id="KW-1003">Cell membrane</keyword>
<keyword evidence="5" id="KW-0349">Heme</keyword>
<reference evidence="15 16" key="1">
    <citation type="journal article" date="2018" name="ISME J.">
        <title>Endosymbiont genomes yield clues of tubeworm success.</title>
        <authorList>
            <person name="Li Y."/>
            <person name="Liles M.R."/>
            <person name="Halanych K.M."/>
        </authorList>
    </citation>
    <scope>NUCLEOTIDE SEQUENCE [LARGE SCALE GENOMIC DNA]</scope>
    <source>
        <strain evidence="15">A1464</strain>
    </source>
</reference>
<dbReference type="Gene3D" id="1.10.3820.10">
    <property type="entry name" value="Di-heme elbow motif domain"/>
    <property type="match status" value="1"/>
</dbReference>
<evidence type="ECO:0000256" key="1">
    <source>
        <dbReference type="ARBA" id="ARBA00004162"/>
    </source>
</evidence>
<dbReference type="InterPro" id="IPR038266">
    <property type="entry name" value="NapC/NirT_cytc_sf"/>
</dbReference>
<evidence type="ECO:0000256" key="7">
    <source>
        <dbReference type="ARBA" id="ARBA00022723"/>
    </source>
</evidence>
<proteinExistence type="inferred from homology"/>
<gene>
    <name evidence="15" type="ORF">DIZ80_01625</name>
</gene>
<dbReference type="InterPro" id="IPR051174">
    <property type="entry name" value="Cytochrome_c-type_ET"/>
</dbReference>
<evidence type="ECO:0000256" key="9">
    <source>
        <dbReference type="ARBA" id="ARBA00022989"/>
    </source>
</evidence>
<dbReference type="PANTHER" id="PTHR30333:SF1">
    <property type="entry name" value="CYTOCHROME C-TYPE PROTEIN NAPC"/>
    <property type="match status" value="1"/>
</dbReference>
<dbReference type="Pfam" id="PF03264">
    <property type="entry name" value="Cytochrom_NNT"/>
    <property type="match status" value="1"/>
</dbReference>
<evidence type="ECO:0000256" key="3">
    <source>
        <dbReference type="ARBA" id="ARBA00022448"/>
    </source>
</evidence>
<keyword evidence="7" id="KW-0479">Metal-binding</keyword>
<dbReference type="GO" id="GO:0046872">
    <property type="term" value="F:metal ion binding"/>
    <property type="evidence" value="ECO:0007669"/>
    <property type="project" value="UniProtKB-KW"/>
</dbReference>
<feature type="region of interest" description="Disordered" evidence="12">
    <location>
        <begin position="335"/>
        <end position="359"/>
    </location>
</feature>
<dbReference type="GO" id="GO:0020037">
    <property type="term" value="F:heme binding"/>
    <property type="evidence" value="ECO:0007669"/>
    <property type="project" value="InterPro"/>
</dbReference>
<evidence type="ECO:0000313" key="15">
    <source>
        <dbReference type="EMBL" id="RDH85657.1"/>
    </source>
</evidence>
<sequence>MFTLYGKLLSRKIIMGTTVGVALFFMIIGVIFWGGFNTAMEVTNTLDFCISCHEMEENVYQEYNKTIHYTNRAGVRATCSDCHVPRPWVHKVVRKIQASNEVLHKALGTIDTPEKFDNKRLYMAQNVWRTMKETDSRECRNCHDFSTMDPEKQKGRAKKQHINAMKEGNTCIDCHKGIAHKSVHDQMDEDEMEALEAPNPDFIKPMPPQWVAYLEKKNTKKKPAVVETVEVAEPVAVAPAVKEEAPAAQEKPAAAAPKAATPAVTSSAGGSSVNWSGVPAREVVLFYPGQSSIEWVLGRQHGGKRAVKSGDRCFDCHEEELADMGAKIVAGEKKMKVGKDKKHGMEPTVIPGKRGSFPVKVQSTHDGENLHMRFEWADSEHTPAPFVDGGKMDPDNKVKLAVMFATDEVEYADRAGCWGTCHADIRSMPFEPEQSAVDATSLKNAKDGVTKYLAESRTKLEFKGRGGKSLGGWDKLKEEGELKAEFDAGHYMDIVRYKAGEKVSENGHVLTERVAHDGQQVEFTANLNGGTWTVEMTRKLKSDKPGDINMDTGAVYNFGFAIHDDYTTARYHHVSIGYKLGFDNAEAEINAVKK</sequence>
<feature type="transmembrane region" description="Helical" evidence="13">
    <location>
        <begin position="12"/>
        <end position="36"/>
    </location>
</feature>
<evidence type="ECO:0000256" key="10">
    <source>
        <dbReference type="ARBA" id="ARBA00023004"/>
    </source>
</evidence>
<keyword evidence="11 13" id="KW-0472">Membrane</keyword>
<evidence type="ECO:0000256" key="5">
    <source>
        <dbReference type="ARBA" id="ARBA00022617"/>
    </source>
</evidence>
<evidence type="ECO:0000256" key="11">
    <source>
        <dbReference type="ARBA" id="ARBA00023136"/>
    </source>
</evidence>
<evidence type="ECO:0000259" key="14">
    <source>
        <dbReference type="SMART" id="SM00887"/>
    </source>
</evidence>
<protein>
    <submittedName>
        <fullName evidence="15">Cytochrome C552</fullName>
    </submittedName>
</protein>
<dbReference type="GO" id="GO:0009055">
    <property type="term" value="F:electron transfer activity"/>
    <property type="evidence" value="ECO:0007669"/>
    <property type="project" value="TreeGrafter"/>
</dbReference>
<dbReference type="EMBL" id="QFXC01000003">
    <property type="protein sequence ID" value="RDH85657.1"/>
    <property type="molecule type" value="Genomic_DNA"/>
</dbReference>
<accession>A0A370DMW9</accession>
<keyword evidence="16" id="KW-1185">Reference proteome</keyword>
<comment type="similarity">
    <text evidence="2">Belongs to the NapC/NirT/NrfH family.</text>
</comment>
<keyword evidence="10" id="KW-0408">Iron</keyword>
<keyword evidence="9 13" id="KW-1133">Transmembrane helix</keyword>
<dbReference type="GO" id="GO:0005886">
    <property type="term" value="C:plasma membrane"/>
    <property type="evidence" value="ECO:0007669"/>
    <property type="project" value="UniProtKB-SubCell"/>
</dbReference>
<keyword evidence="3" id="KW-0813">Transport</keyword>
<dbReference type="InterPro" id="IPR019020">
    <property type="entry name" value="Cyt-c552/DMSO_Rdtase_haem-bd"/>
</dbReference>
<keyword evidence="8" id="KW-0249">Electron transport</keyword>
<name>A0A370DMW9_9GAMM</name>
<evidence type="ECO:0000256" key="6">
    <source>
        <dbReference type="ARBA" id="ARBA00022692"/>
    </source>
</evidence>
<dbReference type="Gene3D" id="2.60.40.1190">
    <property type="match status" value="1"/>
</dbReference>
<dbReference type="InterPro" id="IPR005126">
    <property type="entry name" value="NapC/NirT_cyt_c_N"/>
</dbReference>
<dbReference type="InterPro" id="IPR036280">
    <property type="entry name" value="Multihaem_cyt_sf"/>
</dbReference>
<evidence type="ECO:0000256" key="8">
    <source>
        <dbReference type="ARBA" id="ARBA00022982"/>
    </source>
</evidence>
<dbReference type="Pfam" id="PF09459">
    <property type="entry name" value="EB_dh"/>
    <property type="match status" value="1"/>
</dbReference>
<dbReference type="GO" id="GO:0009061">
    <property type="term" value="P:anaerobic respiration"/>
    <property type="evidence" value="ECO:0007669"/>
    <property type="project" value="TreeGrafter"/>
</dbReference>
<dbReference type="FunFam" id="1.10.3820.10:FF:000001">
    <property type="entry name" value="Cytochrome c-type protein"/>
    <property type="match status" value="1"/>
</dbReference>
<comment type="subcellular location">
    <subcellularLocation>
        <location evidence="1">Cell membrane</location>
        <topology evidence="1">Single-pass membrane protein</topology>
    </subcellularLocation>
</comment>
<organism evidence="15 16">
    <name type="scientific">endosymbiont of Galathealinum brachiosum</name>
    <dbReference type="NCBI Taxonomy" id="2200906"/>
    <lineage>
        <taxon>Bacteria</taxon>
        <taxon>Pseudomonadati</taxon>
        <taxon>Pseudomonadota</taxon>
        <taxon>Gammaproteobacteria</taxon>
        <taxon>sulfur-oxidizing symbionts</taxon>
    </lineage>
</organism>
<dbReference type="SMART" id="SM00887">
    <property type="entry name" value="EB_dh"/>
    <property type="match status" value="1"/>
</dbReference>
<feature type="domain" description="Cytochrome c-552/DMSO reductase-like haem-binding" evidence="14">
    <location>
        <begin position="272"/>
        <end position="575"/>
    </location>
</feature>
<keyword evidence="6 13" id="KW-0812">Transmembrane</keyword>
<dbReference type="PANTHER" id="PTHR30333">
    <property type="entry name" value="CYTOCHROME C-TYPE PROTEIN"/>
    <property type="match status" value="1"/>
</dbReference>
<evidence type="ECO:0000256" key="13">
    <source>
        <dbReference type="SAM" id="Phobius"/>
    </source>
</evidence>
<evidence type="ECO:0000256" key="4">
    <source>
        <dbReference type="ARBA" id="ARBA00022475"/>
    </source>
</evidence>
<evidence type="ECO:0000256" key="2">
    <source>
        <dbReference type="ARBA" id="ARBA00007395"/>
    </source>
</evidence>
<comment type="caution">
    <text evidence="15">The sequence shown here is derived from an EMBL/GenBank/DDBJ whole genome shotgun (WGS) entry which is preliminary data.</text>
</comment>
<evidence type="ECO:0000313" key="16">
    <source>
        <dbReference type="Proteomes" id="UP000254266"/>
    </source>
</evidence>
<evidence type="ECO:0000256" key="12">
    <source>
        <dbReference type="SAM" id="MobiDB-lite"/>
    </source>
</evidence>
<dbReference type="Proteomes" id="UP000254266">
    <property type="component" value="Unassembled WGS sequence"/>
</dbReference>
<dbReference type="AlphaFoldDB" id="A0A370DMW9"/>
<dbReference type="SUPFAM" id="SSF48695">
    <property type="entry name" value="Multiheme cytochromes"/>
    <property type="match status" value="1"/>
</dbReference>